<dbReference type="KEGG" id="pbk:Back11_49370"/>
<evidence type="ECO:0000313" key="4">
    <source>
        <dbReference type="Proteomes" id="UP000275368"/>
    </source>
</evidence>
<evidence type="ECO:0000256" key="1">
    <source>
        <dbReference type="ARBA" id="ARBA00005278"/>
    </source>
</evidence>
<accession>A0A3G9IZ86</accession>
<dbReference type="GO" id="GO:0009847">
    <property type="term" value="P:spore germination"/>
    <property type="evidence" value="ECO:0007669"/>
    <property type="project" value="InterPro"/>
</dbReference>
<evidence type="ECO:0000256" key="2">
    <source>
        <dbReference type="ARBA" id="ARBA00023136"/>
    </source>
</evidence>
<name>A0A3G9IZ86_9BACL</name>
<gene>
    <name evidence="3" type="ORF">Back11_49370</name>
</gene>
<dbReference type="PANTHER" id="PTHR22550">
    <property type="entry name" value="SPORE GERMINATION PROTEIN"/>
    <property type="match status" value="1"/>
</dbReference>
<dbReference type="PIRSF" id="PIRSF005690">
    <property type="entry name" value="GerBA"/>
    <property type="match status" value="1"/>
</dbReference>
<protein>
    <submittedName>
        <fullName evidence="3">Spore germination protein</fullName>
    </submittedName>
</protein>
<dbReference type="EMBL" id="AP019308">
    <property type="protein sequence ID" value="BBH23592.1"/>
    <property type="molecule type" value="Genomic_DNA"/>
</dbReference>
<dbReference type="GO" id="GO:0016020">
    <property type="term" value="C:membrane"/>
    <property type="evidence" value="ECO:0007669"/>
    <property type="project" value="InterPro"/>
</dbReference>
<comment type="similarity">
    <text evidence="1">Belongs to the GerABKA family.</text>
</comment>
<dbReference type="Pfam" id="PF03323">
    <property type="entry name" value="GerA"/>
    <property type="match status" value="1"/>
</dbReference>
<dbReference type="PANTHER" id="PTHR22550:SF5">
    <property type="entry name" value="LEUCINE ZIPPER PROTEIN 4"/>
    <property type="match status" value="1"/>
</dbReference>
<keyword evidence="4" id="KW-1185">Reference proteome</keyword>
<organism evidence="3 4">
    <name type="scientific">Paenibacillus baekrokdamisoli</name>
    <dbReference type="NCBI Taxonomy" id="1712516"/>
    <lineage>
        <taxon>Bacteria</taxon>
        <taxon>Bacillati</taxon>
        <taxon>Bacillota</taxon>
        <taxon>Bacilli</taxon>
        <taxon>Bacillales</taxon>
        <taxon>Paenibacillaceae</taxon>
        <taxon>Paenibacillus</taxon>
    </lineage>
</organism>
<dbReference type="InterPro" id="IPR004995">
    <property type="entry name" value="Spore_Ger"/>
</dbReference>
<sequence length="448" mass="50184">MTLSCEPTNQLHIKQIFEGSDDFIYAETVLNKKKIHICYLQSLVSLKDTLDLLVNQLSHADKDMDPAQYIVLSYNARANLSLDELVESLLQGMLIIFQPDGIENVVFEPLHPKITRNIMEAQNENPIQSSLDAFTEDMNMNVGLVRSKLRTKNLVIQSHSLGSDYPRELSVLYLKDQANPKMVELISDCLNENKMMDISDVQRLLKALKQPSFSLIPTYVTSELPSATKHYLQDGRVVIILDHFPFAISFPAIVTDFWAVKTDQDHPLPFMILYRIIRIIALLVAISMPGLYVVLNAVNPELLRIQLAVSITDSREGVPYPVLVEVMLMLIIIEMVIEASIRLPKSIGPTITMVGGIVLGEAVVQARLMSNFLIIIVAVTTIAHFTLGTYMNSLSIRLYKYVVIVFCALYGILGLMASLVLLCFYLGSISTFSIPYLSLTAKRGKSNE</sequence>
<reference evidence="3 4" key="1">
    <citation type="submission" date="2018-11" db="EMBL/GenBank/DDBJ databases">
        <title>Complete genome sequence of Paenibacillus baekrokdamisoli strain KCTC 33723.</title>
        <authorList>
            <person name="Kang S.W."/>
            <person name="Lee K.C."/>
            <person name="Kim K.K."/>
            <person name="Kim J.S."/>
            <person name="Kim D.S."/>
            <person name="Ko S.H."/>
            <person name="Yang S.H."/>
            <person name="Lee J.S."/>
        </authorList>
    </citation>
    <scope>NUCLEOTIDE SEQUENCE [LARGE SCALE GENOMIC DNA]</scope>
    <source>
        <strain evidence="3 4">KCTC 33723</strain>
    </source>
</reference>
<dbReference type="Proteomes" id="UP000275368">
    <property type="component" value="Chromosome"/>
</dbReference>
<dbReference type="InterPro" id="IPR050768">
    <property type="entry name" value="UPF0353/GerABKA_families"/>
</dbReference>
<proteinExistence type="inferred from homology"/>
<dbReference type="RefSeq" id="WP_125663224.1">
    <property type="nucleotide sequence ID" value="NZ_AP019308.1"/>
</dbReference>
<dbReference type="AlphaFoldDB" id="A0A3G9IZ86"/>
<dbReference type="OrthoDB" id="1726708at2"/>
<evidence type="ECO:0000313" key="3">
    <source>
        <dbReference type="EMBL" id="BBH23592.1"/>
    </source>
</evidence>
<keyword evidence="2" id="KW-0472">Membrane</keyword>